<feature type="region of interest" description="Disordered" evidence="1">
    <location>
        <begin position="215"/>
        <end position="242"/>
    </location>
</feature>
<organism evidence="4 5">
    <name type="scientific">Clavelina lepadiformis</name>
    <name type="common">Light-bulb sea squirt</name>
    <name type="synonym">Ascidia lepadiformis</name>
    <dbReference type="NCBI Taxonomy" id="159417"/>
    <lineage>
        <taxon>Eukaryota</taxon>
        <taxon>Metazoa</taxon>
        <taxon>Chordata</taxon>
        <taxon>Tunicata</taxon>
        <taxon>Ascidiacea</taxon>
        <taxon>Aplousobranchia</taxon>
        <taxon>Clavelinidae</taxon>
        <taxon>Clavelina</taxon>
    </lineage>
</organism>
<feature type="compositionally biased region" description="Low complexity" evidence="1">
    <location>
        <begin position="226"/>
        <end position="237"/>
    </location>
</feature>
<keyword evidence="2" id="KW-0812">Transmembrane</keyword>
<keyword evidence="2" id="KW-1133">Transmembrane helix</keyword>
<evidence type="ECO:0000256" key="3">
    <source>
        <dbReference type="SAM" id="SignalP"/>
    </source>
</evidence>
<keyword evidence="3" id="KW-0732">Signal</keyword>
<gene>
    <name evidence="4" type="ORF">CVLEPA_LOCUS20846</name>
</gene>
<accession>A0ABP0GDG0</accession>
<feature type="transmembrane region" description="Helical" evidence="2">
    <location>
        <begin position="248"/>
        <end position="270"/>
    </location>
</feature>
<comment type="caution">
    <text evidence="4">The sequence shown here is derived from an EMBL/GenBank/DDBJ whole genome shotgun (WGS) entry which is preliminary data.</text>
</comment>
<protein>
    <submittedName>
        <fullName evidence="4">Uncharacterized protein</fullName>
    </submittedName>
</protein>
<reference evidence="4 5" key="1">
    <citation type="submission" date="2024-02" db="EMBL/GenBank/DDBJ databases">
        <authorList>
            <person name="Daric V."/>
            <person name="Darras S."/>
        </authorList>
    </citation>
    <scope>NUCLEOTIDE SEQUENCE [LARGE SCALE GENOMIC DNA]</scope>
</reference>
<evidence type="ECO:0000256" key="1">
    <source>
        <dbReference type="SAM" id="MobiDB-lite"/>
    </source>
</evidence>
<keyword evidence="5" id="KW-1185">Reference proteome</keyword>
<feature type="chain" id="PRO_5046412962" evidence="3">
    <location>
        <begin position="18"/>
        <end position="356"/>
    </location>
</feature>
<evidence type="ECO:0000313" key="4">
    <source>
        <dbReference type="EMBL" id="CAK8688891.1"/>
    </source>
</evidence>
<dbReference type="EMBL" id="CAWYQH010000108">
    <property type="protein sequence ID" value="CAK8688891.1"/>
    <property type="molecule type" value="Genomic_DNA"/>
</dbReference>
<evidence type="ECO:0000313" key="5">
    <source>
        <dbReference type="Proteomes" id="UP001642483"/>
    </source>
</evidence>
<evidence type="ECO:0000256" key="2">
    <source>
        <dbReference type="SAM" id="Phobius"/>
    </source>
</evidence>
<dbReference type="Proteomes" id="UP001642483">
    <property type="component" value="Unassembled WGS sequence"/>
</dbReference>
<feature type="region of interest" description="Disordered" evidence="1">
    <location>
        <begin position="310"/>
        <end position="329"/>
    </location>
</feature>
<proteinExistence type="predicted"/>
<sequence>MNFQILIWTALATLVTGSSDWSNWIFESSLTLWRRTKTCTDEAVDCIREETTTDICSSSCSSVGSQTNHFNGFTACNSSLCYKGTHQRELPCPSNNCRLTQVKACLNTESCAGQWGSWSQSDSSSCHIQESGKTRVCNIEESPCSDTVSTGGPPRQFKCILVTTPRPVITRSTLKLCSSTDCFTWTGWSTCQFRTSNELWLRTRACLSWSQQCAPPDSVESLDCDPPTTAASTPTNTQKSQDDAESTLVLGVSVGVSGLVLVFVAIAIGVKCCQTQKQKKTVVRPRVNEIRSSPSIQSAASAHSLRRLPEIPPNEIPRHTPNRDLPSPPYSMPIDAVIPQIRMTNELIFATVTTNT</sequence>
<keyword evidence="2" id="KW-0472">Membrane</keyword>
<feature type="signal peptide" evidence="3">
    <location>
        <begin position="1"/>
        <end position="17"/>
    </location>
</feature>
<name>A0ABP0GDG0_CLALP</name>